<reference evidence="3" key="1">
    <citation type="journal article" date="2019" name="Int. J. Syst. Evol. Microbiol.">
        <title>The Global Catalogue of Microorganisms (GCM) 10K type strain sequencing project: providing services to taxonomists for standard genome sequencing and annotation.</title>
        <authorList>
            <consortium name="The Broad Institute Genomics Platform"/>
            <consortium name="The Broad Institute Genome Sequencing Center for Infectious Disease"/>
            <person name="Wu L."/>
            <person name="Ma J."/>
        </authorList>
    </citation>
    <scope>NUCLEOTIDE SEQUENCE [LARGE SCALE GENOMIC DNA]</scope>
    <source>
        <strain evidence="3">JCM 17927</strain>
    </source>
</reference>
<keyword evidence="1" id="KW-0812">Transmembrane</keyword>
<protein>
    <submittedName>
        <fullName evidence="2">Uncharacterized protein</fullName>
    </submittedName>
</protein>
<feature type="transmembrane region" description="Helical" evidence="1">
    <location>
        <begin position="35"/>
        <end position="56"/>
    </location>
</feature>
<evidence type="ECO:0000313" key="3">
    <source>
        <dbReference type="Proteomes" id="UP001501175"/>
    </source>
</evidence>
<dbReference type="EMBL" id="BAABHD010000076">
    <property type="protein sequence ID" value="GAA4464246.1"/>
    <property type="molecule type" value="Genomic_DNA"/>
</dbReference>
<comment type="caution">
    <text evidence="2">The sequence shown here is derived from an EMBL/GenBank/DDBJ whole genome shotgun (WGS) entry which is preliminary data.</text>
</comment>
<feature type="transmembrane region" description="Helical" evidence="1">
    <location>
        <begin position="6"/>
        <end position="28"/>
    </location>
</feature>
<evidence type="ECO:0000256" key="1">
    <source>
        <dbReference type="SAM" id="Phobius"/>
    </source>
</evidence>
<proteinExistence type="predicted"/>
<gene>
    <name evidence="2" type="ORF">GCM10023189_43270</name>
</gene>
<keyword evidence="1" id="KW-1133">Transmembrane helix</keyword>
<keyword evidence="3" id="KW-1185">Reference proteome</keyword>
<accession>A0ABP8NDT7</accession>
<name>A0ABP8NDT7_9BACT</name>
<organism evidence="2 3">
    <name type="scientific">Nibrella saemangeumensis</name>
    <dbReference type="NCBI Taxonomy" id="1084526"/>
    <lineage>
        <taxon>Bacteria</taxon>
        <taxon>Pseudomonadati</taxon>
        <taxon>Bacteroidota</taxon>
        <taxon>Cytophagia</taxon>
        <taxon>Cytophagales</taxon>
        <taxon>Spirosomataceae</taxon>
        <taxon>Nibrella</taxon>
    </lineage>
</organism>
<sequence length="80" mass="8607">MWPLGLPGWATFSGALAALPLAIVLLLLAIALTALVLLLLGISALILASLLTHLFLTLTDENDTLRAWKERRLTRATTTT</sequence>
<evidence type="ECO:0000313" key="2">
    <source>
        <dbReference type="EMBL" id="GAA4464246.1"/>
    </source>
</evidence>
<keyword evidence="1" id="KW-0472">Membrane</keyword>
<dbReference type="Proteomes" id="UP001501175">
    <property type="component" value="Unassembled WGS sequence"/>
</dbReference>